<dbReference type="RefSeq" id="WP_125406860.1">
    <property type="nucleotide sequence ID" value="NZ_JBEHHI010000002.1"/>
</dbReference>
<keyword evidence="2" id="KW-1185">Reference proteome</keyword>
<sequence length="162" mass="17454">MAVVGLRALYLSELQEARSFEEKTAKAFDQLATLATDTDLKEFFLGEADNSRRHAARIARLLDTHGADPSLHEDQAMIAILDEAIAWAGQIDPAAARDAALVASAQRVLHYEMAVYGALFAWAKQQGLADAKTLESNLEKARKADAKLNVLAAASIYAQAAA</sequence>
<proteinExistence type="predicted"/>
<name>A0ABV3XWJ9_9RHOB</name>
<dbReference type="Proteomes" id="UP001560019">
    <property type="component" value="Unassembled WGS sequence"/>
</dbReference>
<dbReference type="EMBL" id="JBEHHI010000002">
    <property type="protein sequence ID" value="MEX5728698.1"/>
    <property type="molecule type" value="Genomic_DNA"/>
</dbReference>
<dbReference type="InterPro" id="IPR009078">
    <property type="entry name" value="Ferritin-like_SF"/>
</dbReference>
<dbReference type="PANTHER" id="PTHR30565:SF9">
    <property type="entry name" value="PROTEIN YCIF"/>
    <property type="match status" value="1"/>
</dbReference>
<dbReference type="InterPro" id="IPR047114">
    <property type="entry name" value="YciF"/>
</dbReference>
<accession>A0ABV3XWJ9</accession>
<dbReference type="Pfam" id="PF05974">
    <property type="entry name" value="DUF892"/>
    <property type="match status" value="1"/>
</dbReference>
<evidence type="ECO:0000313" key="2">
    <source>
        <dbReference type="Proteomes" id="UP001560019"/>
    </source>
</evidence>
<reference evidence="1 2" key="1">
    <citation type="submission" date="2024-06" db="EMBL/GenBank/DDBJ databases">
        <title>Genome of Rhodovulum iodosum, a marine photoferrotroph.</title>
        <authorList>
            <person name="Bianchini G."/>
            <person name="Nikeleit V."/>
            <person name="Kappler A."/>
            <person name="Bryce C."/>
            <person name="Sanchez-Baracaldo P."/>
        </authorList>
    </citation>
    <scope>NUCLEOTIDE SEQUENCE [LARGE SCALE GENOMIC DNA]</scope>
    <source>
        <strain evidence="1 2">UT/N1</strain>
    </source>
</reference>
<gene>
    <name evidence="1" type="ORF">Ga0609869_002051</name>
</gene>
<organism evidence="1 2">
    <name type="scientific">Rhodovulum iodosum</name>
    <dbReference type="NCBI Taxonomy" id="68291"/>
    <lineage>
        <taxon>Bacteria</taxon>
        <taxon>Pseudomonadati</taxon>
        <taxon>Pseudomonadota</taxon>
        <taxon>Alphaproteobacteria</taxon>
        <taxon>Rhodobacterales</taxon>
        <taxon>Paracoccaceae</taxon>
        <taxon>Rhodovulum</taxon>
    </lineage>
</organism>
<protein>
    <submittedName>
        <fullName evidence="1">Ferritin-like metal-binding protein YciE</fullName>
    </submittedName>
</protein>
<dbReference type="PANTHER" id="PTHR30565">
    <property type="entry name" value="PROTEIN YCIF"/>
    <property type="match status" value="1"/>
</dbReference>
<dbReference type="Gene3D" id="1.20.1260.10">
    <property type="match status" value="1"/>
</dbReference>
<dbReference type="SUPFAM" id="SSF47240">
    <property type="entry name" value="Ferritin-like"/>
    <property type="match status" value="1"/>
</dbReference>
<comment type="caution">
    <text evidence="1">The sequence shown here is derived from an EMBL/GenBank/DDBJ whole genome shotgun (WGS) entry which is preliminary data.</text>
</comment>
<dbReference type="InterPro" id="IPR010287">
    <property type="entry name" value="DUF892_YciF-like"/>
</dbReference>
<evidence type="ECO:0000313" key="1">
    <source>
        <dbReference type="EMBL" id="MEX5728698.1"/>
    </source>
</evidence>
<dbReference type="InterPro" id="IPR012347">
    <property type="entry name" value="Ferritin-like"/>
</dbReference>